<feature type="transmembrane region" description="Helical" evidence="5">
    <location>
        <begin position="37"/>
        <end position="54"/>
    </location>
</feature>
<evidence type="ECO:0000313" key="6">
    <source>
        <dbReference type="EMBL" id="MDB1124056.1"/>
    </source>
</evidence>
<feature type="transmembrane region" description="Helical" evidence="5">
    <location>
        <begin position="60"/>
        <end position="80"/>
    </location>
</feature>
<keyword evidence="2 5" id="KW-0812">Transmembrane</keyword>
<evidence type="ECO:0000256" key="3">
    <source>
        <dbReference type="ARBA" id="ARBA00022989"/>
    </source>
</evidence>
<evidence type="ECO:0000256" key="4">
    <source>
        <dbReference type="ARBA" id="ARBA00023136"/>
    </source>
</evidence>
<proteinExistence type="predicted"/>
<comment type="subcellular location">
    <subcellularLocation>
        <location evidence="1">Membrane</location>
        <topology evidence="1">Multi-pass membrane protein</topology>
    </subcellularLocation>
</comment>
<evidence type="ECO:0000256" key="1">
    <source>
        <dbReference type="ARBA" id="ARBA00004141"/>
    </source>
</evidence>
<keyword evidence="4 5" id="KW-0472">Membrane</keyword>
<accession>A0ABT4YS77</accession>
<evidence type="ECO:0000256" key="5">
    <source>
        <dbReference type="SAM" id="Phobius"/>
    </source>
</evidence>
<gene>
    <name evidence="6" type="ORF">PGX00_10520</name>
</gene>
<comment type="caution">
    <text evidence="6">The sequence shown here is derived from an EMBL/GenBank/DDBJ whole genome shotgun (WGS) entry which is preliminary data.</text>
</comment>
<dbReference type="RefSeq" id="WP_272135971.1">
    <property type="nucleotide sequence ID" value="NZ_JAQLOI010000001.1"/>
</dbReference>
<dbReference type="EMBL" id="JAQLOI010000001">
    <property type="protein sequence ID" value="MDB1124056.1"/>
    <property type="molecule type" value="Genomic_DNA"/>
</dbReference>
<organism evidence="6 7">
    <name type="scientific">Vibrio algarum</name>
    <dbReference type="NCBI Taxonomy" id="3020714"/>
    <lineage>
        <taxon>Bacteria</taxon>
        <taxon>Pseudomonadati</taxon>
        <taxon>Pseudomonadota</taxon>
        <taxon>Gammaproteobacteria</taxon>
        <taxon>Vibrionales</taxon>
        <taxon>Vibrionaceae</taxon>
        <taxon>Vibrio</taxon>
    </lineage>
</organism>
<dbReference type="Proteomes" id="UP001210678">
    <property type="component" value="Unassembled WGS sequence"/>
</dbReference>
<dbReference type="NCBIfam" id="NF037968">
    <property type="entry name" value="SemiSWEET_2"/>
    <property type="match status" value="1"/>
</dbReference>
<name>A0ABT4YS77_9VIBR</name>
<dbReference type="Gene3D" id="1.20.1280.290">
    <property type="match status" value="1"/>
</dbReference>
<sequence length="89" mass="9794">MNDSIGYFAAFCTTFSFVPQVVSILKTKNVDGISTGMYCMFVTGVFSWLIYGIVNQDWPLVVANVITGILSSMVLILKLMSDRKNAATQ</sequence>
<reference evidence="6 7" key="1">
    <citation type="submission" date="2023-01" db="EMBL/GenBank/DDBJ databases">
        <title>Vibrio sp. KJ40-1 sp.nov, isolated from marine algae.</title>
        <authorList>
            <person name="Butt M."/>
            <person name="Kim J.M.J."/>
            <person name="Jeon C.O.C."/>
        </authorList>
    </citation>
    <scope>NUCLEOTIDE SEQUENCE [LARGE SCALE GENOMIC DNA]</scope>
    <source>
        <strain evidence="6 7">KJ40-1</strain>
    </source>
</reference>
<dbReference type="InterPro" id="IPR047662">
    <property type="entry name" value="SemiSWEET"/>
</dbReference>
<dbReference type="Pfam" id="PF04193">
    <property type="entry name" value="PQ-loop"/>
    <property type="match status" value="1"/>
</dbReference>
<keyword evidence="7" id="KW-1185">Reference proteome</keyword>
<feature type="transmembrane region" description="Helical" evidence="5">
    <location>
        <begin position="6"/>
        <end position="25"/>
    </location>
</feature>
<protein>
    <submittedName>
        <fullName evidence="6">SemiSWEET transporter</fullName>
    </submittedName>
</protein>
<dbReference type="InterPro" id="IPR006603">
    <property type="entry name" value="PQ-loop_rpt"/>
</dbReference>
<keyword evidence="3 5" id="KW-1133">Transmembrane helix</keyword>
<evidence type="ECO:0000313" key="7">
    <source>
        <dbReference type="Proteomes" id="UP001210678"/>
    </source>
</evidence>
<evidence type="ECO:0000256" key="2">
    <source>
        <dbReference type="ARBA" id="ARBA00022692"/>
    </source>
</evidence>